<keyword evidence="3" id="KW-1185">Reference proteome</keyword>
<feature type="region of interest" description="Disordered" evidence="1">
    <location>
        <begin position="26"/>
        <end position="54"/>
    </location>
</feature>
<reference evidence="2 3" key="1">
    <citation type="journal article" date="2024" name="BMC Genomics">
        <title>De novo assembly and annotation of Popillia japonica's genome with initial clues to its potential as an invasive pest.</title>
        <authorList>
            <person name="Cucini C."/>
            <person name="Boschi S."/>
            <person name="Funari R."/>
            <person name="Cardaioli E."/>
            <person name="Iannotti N."/>
            <person name="Marturano G."/>
            <person name="Paoli F."/>
            <person name="Bruttini M."/>
            <person name="Carapelli A."/>
            <person name="Frati F."/>
            <person name="Nardi F."/>
        </authorList>
    </citation>
    <scope>NUCLEOTIDE SEQUENCE [LARGE SCALE GENOMIC DNA]</scope>
    <source>
        <strain evidence="2">DMR45628</strain>
    </source>
</reference>
<dbReference type="Proteomes" id="UP001458880">
    <property type="component" value="Unassembled WGS sequence"/>
</dbReference>
<proteinExistence type="predicted"/>
<dbReference type="AlphaFoldDB" id="A0AAW1JI18"/>
<protein>
    <submittedName>
        <fullName evidence="2">Uncharacterized protein</fullName>
    </submittedName>
</protein>
<gene>
    <name evidence="2" type="ORF">QE152_g29280</name>
</gene>
<comment type="caution">
    <text evidence="2">The sequence shown here is derived from an EMBL/GenBank/DDBJ whole genome shotgun (WGS) entry which is preliminary data.</text>
</comment>
<evidence type="ECO:0000313" key="2">
    <source>
        <dbReference type="EMBL" id="KAK9703489.1"/>
    </source>
</evidence>
<evidence type="ECO:0000256" key="1">
    <source>
        <dbReference type="SAM" id="MobiDB-lite"/>
    </source>
</evidence>
<accession>A0AAW1JI18</accession>
<organism evidence="2 3">
    <name type="scientific">Popillia japonica</name>
    <name type="common">Japanese beetle</name>
    <dbReference type="NCBI Taxonomy" id="7064"/>
    <lineage>
        <taxon>Eukaryota</taxon>
        <taxon>Metazoa</taxon>
        <taxon>Ecdysozoa</taxon>
        <taxon>Arthropoda</taxon>
        <taxon>Hexapoda</taxon>
        <taxon>Insecta</taxon>
        <taxon>Pterygota</taxon>
        <taxon>Neoptera</taxon>
        <taxon>Endopterygota</taxon>
        <taxon>Coleoptera</taxon>
        <taxon>Polyphaga</taxon>
        <taxon>Scarabaeiformia</taxon>
        <taxon>Scarabaeidae</taxon>
        <taxon>Rutelinae</taxon>
        <taxon>Popillia</taxon>
    </lineage>
</organism>
<dbReference type="EMBL" id="JASPKY010000368">
    <property type="protein sequence ID" value="KAK9703489.1"/>
    <property type="molecule type" value="Genomic_DNA"/>
</dbReference>
<evidence type="ECO:0000313" key="3">
    <source>
        <dbReference type="Proteomes" id="UP001458880"/>
    </source>
</evidence>
<sequence length="135" mass="14835">MNDPPASLVLHKSVIKAIPTVSSGLDHPTKDIKAIPTVSSGLDHPTKDERPPRTHIRRISGEHPSVSAERNRTSLLCYCGYSPTPRYDAQLSPAMSARSRCGVYVLRMFKDVSTAGRSFTLRPFKYGPRSTIGTI</sequence>
<name>A0AAW1JI18_POPJA</name>